<sequence length="55" mass="5640">MPNFAGKCPPSGRERTAFASEPVQQLLNEGQSARIADALRTLAGTLLGGGAARGE</sequence>
<reference evidence="2" key="1">
    <citation type="journal article" date="2019" name="Int. J. Syst. Evol. Microbiol.">
        <title>The Global Catalogue of Microorganisms (GCM) 10K type strain sequencing project: providing services to taxonomists for standard genome sequencing and annotation.</title>
        <authorList>
            <consortium name="The Broad Institute Genomics Platform"/>
            <consortium name="The Broad Institute Genome Sequencing Center for Infectious Disease"/>
            <person name="Wu L."/>
            <person name="Ma J."/>
        </authorList>
    </citation>
    <scope>NUCLEOTIDE SEQUENCE [LARGE SCALE GENOMIC DNA]</scope>
    <source>
        <strain evidence="2">CGMCC 4.7237</strain>
    </source>
</reference>
<evidence type="ECO:0000313" key="1">
    <source>
        <dbReference type="EMBL" id="MFC4032901.1"/>
    </source>
</evidence>
<accession>A0ABV8HMT6</accession>
<name>A0ABV8HMT6_9ACTN</name>
<proteinExistence type="predicted"/>
<keyword evidence="2" id="KW-1185">Reference proteome</keyword>
<evidence type="ECO:0000313" key="2">
    <source>
        <dbReference type="Proteomes" id="UP001595765"/>
    </source>
</evidence>
<dbReference type="EMBL" id="JBHSBB010000010">
    <property type="protein sequence ID" value="MFC4032901.1"/>
    <property type="molecule type" value="Genomic_DNA"/>
</dbReference>
<organism evidence="1 2">
    <name type="scientific">Streptomyces polygonati</name>
    <dbReference type="NCBI Taxonomy" id="1617087"/>
    <lineage>
        <taxon>Bacteria</taxon>
        <taxon>Bacillati</taxon>
        <taxon>Actinomycetota</taxon>
        <taxon>Actinomycetes</taxon>
        <taxon>Kitasatosporales</taxon>
        <taxon>Streptomycetaceae</taxon>
        <taxon>Streptomyces</taxon>
    </lineage>
</organism>
<protein>
    <submittedName>
        <fullName evidence="1">Uncharacterized protein</fullName>
    </submittedName>
</protein>
<dbReference type="Proteomes" id="UP001595765">
    <property type="component" value="Unassembled WGS sequence"/>
</dbReference>
<dbReference type="RefSeq" id="WP_386429985.1">
    <property type="nucleotide sequence ID" value="NZ_JBHSBB010000010.1"/>
</dbReference>
<gene>
    <name evidence="1" type="ORF">ACFO3J_15585</name>
</gene>
<comment type="caution">
    <text evidence="1">The sequence shown here is derived from an EMBL/GenBank/DDBJ whole genome shotgun (WGS) entry which is preliminary data.</text>
</comment>